<dbReference type="InterPro" id="IPR013216">
    <property type="entry name" value="Methyltransf_11"/>
</dbReference>
<evidence type="ECO:0000259" key="1">
    <source>
        <dbReference type="Pfam" id="PF08241"/>
    </source>
</evidence>
<reference evidence="2 3" key="1">
    <citation type="submission" date="2018-01" db="EMBL/GenBank/DDBJ databases">
        <title>The draft genome sequence of Halioglobus lutimaris HF004.</title>
        <authorList>
            <person name="Du Z.-J."/>
            <person name="Shi M.-J."/>
        </authorList>
    </citation>
    <scope>NUCLEOTIDE SEQUENCE [LARGE SCALE GENOMIC DNA]</scope>
    <source>
        <strain evidence="2 3">HF004</strain>
    </source>
</reference>
<feature type="domain" description="Methyltransferase type 11" evidence="1">
    <location>
        <begin position="49"/>
        <end position="146"/>
    </location>
</feature>
<dbReference type="Proteomes" id="UP000235005">
    <property type="component" value="Unassembled WGS sequence"/>
</dbReference>
<dbReference type="GO" id="GO:0008757">
    <property type="term" value="F:S-adenosylmethionine-dependent methyltransferase activity"/>
    <property type="evidence" value="ECO:0007669"/>
    <property type="project" value="InterPro"/>
</dbReference>
<dbReference type="GO" id="GO:0032259">
    <property type="term" value="P:methylation"/>
    <property type="evidence" value="ECO:0007669"/>
    <property type="project" value="UniProtKB-KW"/>
</dbReference>
<sequence length="281" mass="29757">MANEQQHEYWNGEAGARWAAEDETMATLLRPVAQDLLAHLQPEPGSYAVDIGCGGGSQSVLLAESIGAGGEVLGVDISAPMLEIARGRDLPANAAALSFLETDAATYAFDPGSVDLLFSRFGVMFFDDPVAAFSNMRYALKDDGRLGFCCWQAMKDNQWTLLPVQAALRHIAPPESPDPHAPGPFALADPQRLESILAASGFGDIVIAPHAVNMNFGSGGGLRETVAELMAVGPVSRLLVDQPAETIARVVDEGAQVMEPFYTDGKLKLAGAVWFVTANAA</sequence>
<dbReference type="OrthoDB" id="9777638at2"/>
<dbReference type="Pfam" id="PF08241">
    <property type="entry name" value="Methyltransf_11"/>
    <property type="match status" value="1"/>
</dbReference>
<evidence type="ECO:0000313" key="3">
    <source>
        <dbReference type="Proteomes" id="UP000235005"/>
    </source>
</evidence>
<keyword evidence="2" id="KW-0489">Methyltransferase</keyword>
<dbReference type="EMBL" id="PKUS01000012">
    <property type="protein sequence ID" value="PLW68576.1"/>
    <property type="molecule type" value="Genomic_DNA"/>
</dbReference>
<dbReference type="CDD" id="cd02440">
    <property type="entry name" value="AdoMet_MTases"/>
    <property type="match status" value="1"/>
</dbReference>
<gene>
    <name evidence="2" type="ORF">C0039_11165</name>
</gene>
<dbReference type="RefSeq" id="WP_101518091.1">
    <property type="nucleotide sequence ID" value="NZ_PKUS01000012.1"/>
</dbReference>
<keyword evidence="3" id="KW-1185">Reference proteome</keyword>
<organism evidence="2 3">
    <name type="scientific">Pseudohalioglobus lutimaris</name>
    <dbReference type="NCBI Taxonomy" id="1737061"/>
    <lineage>
        <taxon>Bacteria</taxon>
        <taxon>Pseudomonadati</taxon>
        <taxon>Pseudomonadota</taxon>
        <taxon>Gammaproteobacteria</taxon>
        <taxon>Cellvibrionales</taxon>
        <taxon>Halieaceae</taxon>
        <taxon>Pseudohalioglobus</taxon>
    </lineage>
</organism>
<dbReference type="PANTHER" id="PTHR43861:SF1">
    <property type="entry name" value="TRANS-ACONITATE 2-METHYLTRANSFERASE"/>
    <property type="match status" value="1"/>
</dbReference>
<name>A0A2N5X266_9GAMM</name>
<comment type="caution">
    <text evidence="2">The sequence shown here is derived from an EMBL/GenBank/DDBJ whole genome shotgun (WGS) entry which is preliminary data.</text>
</comment>
<protein>
    <submittedName>
        <fullName evidence="2">Class I SAM-dependent methyltransferase</fullName>
    </submittedName>
</protein>
<evidence type="ECO:0000313" key="2">
    <source>
        <dbReference type="EMBL" id="PLW68576.1"/>
    </source>
</evidence>
<proteinExistence type="predicted"/>
<keyword evidence="2" id="KW-0808">Transferase</keyword>
<dbReference type="SUPFAM" id="SSF53335">
    <property type="entry name" value="S-adenosyl-L-methionine-dependent methyltransferases"/>
    <property type="match status" value="1"/>
</dbReference>
<dbReference type="PANTHER" id="PTHR43861">
    <property type="entry name" value="TRANS-ACONITATE 2-METHYLTRANSFERASE-RELATED"/>
    <property type="match status" value="1"/>
</dbReference>
<dbReference type="AlphaFoldDB" id="A0A2N5X266"/>
<dbReference type="InterPro" id="IPR029063">
    <property type="entry name" value="SAM-dependent_MTases_sf"/>
</dbReference>
<accession>A0A2N5X266</accession>
<dbReference type="Gene3D" id="3.40.50.150">
    <property type="entry name" value="Vaccinia Virus protein VP39"/>
    <property type="match status" value="1"/>
</dbReference>